<organism evidence="5 6">
    <name type="scientific">Aliiruegeria lutimaris</name>
    <dbReference type="NCBI Taxonomy" id="571298"/>
    <lineage>
        <taxon>Bacteria</taxon>
        <taxon>Pseudomonadati</taxon>
        <taxon>Pseudomonadota</taxon>
        <taxon>Alphaproteobacteria</taxon>
        <taxon>Rhodobacterales</taxon>
        <taxon>Roseobacteraceae</taxon>
        <taxon>Aliiruegeria</taxon>
    </lineage>
</organism>
<protein>
    <submittedName>
        <fullName evidence="5">Fructuronate reductase</fullName>
    </submittedName>
</protein>
<dbReference type="InterPro" id="IPR023027">
    <property type="entry name" value="Mannitol_DH_CS"/>
</dbReference>
<keyword evidence="6" id="KW-1185">Reference proteome</keyword>
<evidence type="ECO:0000313" key="5">
    <source>
        <dbReference type="EMBL" id="SDK81634.1"/>
    </source>
</evidence>
<dbReference type="GO" id="GO:0016616">
    <property type="term" value="F:oxidoreductase activity, acting on the CH-OH group of donors, NAD or NADP as acceptor"/>
    <property type="evidence" value="ECO:0007669"/>
    <property type="project" value="TreeGrafter"/>
</dbReference>
<accession>A0A1G9EZS8</accession>
<dbReference type="InterPro" id="IPR000669">
    <property type="entry name" value="Mannitol_DH"/>
</dbReference>
<dbReference type="OrthoDB" id="271711at2"/>
<dbReference type="PANTHER" id="PTHR43362:SF1">
    <property type="entry name" value="MANNITOL DEHYDROGENASE 2-RELATED"/>
    <property type="match status" value="1"/>
</dbReference>
<dbReference type="Proteomes" id="UP000199382">
    <property type="component" value="Unassembled WGS sequence"/>
</dbReference>
<keyword evidence="1" id="KW-0560">Oxidoreductase</keyword>
<dbReference type="AlphaFoldDB" id="A0A1G9EZS8"/>
<dbReference type="Pfam" id="PF01232">
    <property type="entry name" value="Mannitol_dh"/>
    <property type="match status" value="1"/>
</dbReference>
<dbReference type="Pfam" id="PF08125">
    <property type="entry name" value="Mannitol_dh_C"/>
    <property type="match status" value="1"/>
</dbReference>
<dbReference type="Gene3D" id="1.10.1040.10">
    <property type="entry name" value="N-(1-d-carboxylethyl)-l-norvaline Dehydrogenase, domain 2"/>
    <property type="match status" value="1"/>
</dbReference>
<evidence type="ECO:0000256" key="1">
    <source>
        <dbReference type="ARBA" id="ARBA00023002"/>
    </source>
</evidence>
<dbReference type="GO" id="GO:0019594">
    <property type="term" value="P:mannitol metabolic process"/>
    <property type="evidence" value="ECO:0007669"/>
    <property type="project" value="InterPro"/>
</dbReference>
<dbReference type="PROSITE" id="PS00974">
    <property type="entry name" value="MANNITOL_DHGENASE"/>
    <property type="match status" value="1"/>
</dbReference>
<dbReference type="InterPro" id="IPR013131">
    <property type="entry name" value="Mannitol_DH_N"/>
</dbReference>
<proteinExistence type="predicted"/>
<dbReference type="STRING" id="571298.SAMN04488026_10556"/>
<evidence type="ECO:0000313" key="6">
    <source>
        <dbReference type="Proteomes" id="UP000199382"/>
    </source>
</evidence>
<gene>
    <name evidence="5" type="ORF">SAMN04488026_10556</name>
</gene>
<dbReference type="InterPro" id="IPR013328">
    <property type="entry name" value="6PGD_dom2"/>
</dbReference>
<dbReference type="EMBL" id="FNEK01000055">
    <property type="protein sequence ID" value="SDK81634.1"/>
    <property type="molecule type" value="Genomic_DNA"/>
</dbReference>
<sequence length="491" mass="52410">MDRLNASRTLSDKVKAPGYTPAEHGTGIVHLGLGAFLRAHLAAYTDAALAASGGDWRIVGVSLRSTAPVEELEPQDGLYTLIERGPAGTNARVIGALSGALSGANQRAEILEAMADPATRIVSLTVTEKGYGIDRATGGADPSFPAVAEDLANPIAPGGVLGLIVRALELRRAAGIAPFTVLCCDNLPENGAFLQAGVVDFAKRRDPDLADWIAQSVAFPSTMVDRITPARTDRTLADATALTGFADAAAIETEPFTQWVIEDRFPSGRPDWDVAGAIFVEDVAPYEHMKLRMLNGTHSMLAYAGFLSGHRYVRDTMADPAMRRLIKRHLAAAAATLTPLPGIDFSTYAEELCARFTNLEIAHETYQIAMDGTQKLPQRILRPALDAHAEGQSLRPFAFATAAWMRYCLGRKDDGTTYALRDPMEGEISSRLEGLTDDVGIVEALCELPGLFPDALLAIPGWKAAVTEILAGFLQNGDVAAIRSEAETAEA</sequence>
<dbReference type="PRINTS" id="PR00084">
    <property type="entry name" value="MTLDHDRGNASE"/>
</dbReference>
<reference evidence="5 6" key="1">
    <citation type="submission" date="2016-10" db="EMBL/GenBank/DDBJ databases">
        <authorList>
            <person name="de Groot N.N."/>
        </authorList>
    </citation>
    <scope>NUCLEOTIDE SEQUENCE [LARGE SCALE GENOMIC DNA]</scope>
    <source>
        <strain evidence="5 6">DSM 25294</strain>
    </source>
</reference>
<keyword evidence="2" id="KW-0520">NAD</keyword>
<feature type="domain" description="Mannitol dehydrogenase N-terminal" evidence="3">
    <location>
        <begin position="27"/>
        <end position="273"/>
    </location>
</feature>
<dbReference type="InterPro" id="IPR008927">
    <property type="entry name" value="6-PGluconate_DH-like_C_sf"/>
</dbReference>
<dbReference type="InterPro" id="IPR013118">
    <property type="entry name" value="Mannitol_DH_C"/>
</dbReference>
<evidence type="ECO:0000259" key="3">
    <source>
        <dbReference type="Pfam" id="PF01232"/>
    </source>
</evidence>
<feature type="domain" description="Mannitol dehydrogenase C-terminal" evidence="4">
    <location>
        <begin position="282"/>
        <end position="431"/>
    </location>
</feature>
<name>A0A1G9EZS8_9RHOB</name>
<evidence type="ECO:0000259" key="4">
    <source>
        <dbReference type="Pfam" id="PF08125"/>
    </source>
</evidence>
<dbReference type="SUPFAM" id="SSF51735">
    <property type="entry name" value="NAD(P)-binding Rossmann-fold domains"/>
    <property type="match status" value="1"/>
</dbReference>
<dbReference type="PANTHER" id="PTHR43362">
    <property type="entry name" value="MANNITOL DEHYDROGENASE DSF1-RELATED"/>
    <property type="match status" value="1"/>
</dbReference>
<dbReference type="InterPro" id="IPR050988">
    <property type="entry name" value="Mannitol_DH/Oxidoreductase"/>
</dbReference>
<evidence type="ECO:0000256" key="2">
    <source>
        <dbReference type="ARBA" id="ARBA00023027"/>
    </source>
</evidence>
<dbReference type="RefSeq" id="WP_093161449.1">
    <property type="nucleotide sequence ID" value="NZ_FNEK01000055.1"/>
</dbReference>
<dbReference type="SUPFAM" id="SSF48179">
    <property type="entry name" value="6-phosphogluconate dehydrogenase C-terminal domain-like"/>
    <property type="match status" value="1"/>
</dbReference>
<dbReference type="Gene3D" id="3.40.50.720">
    <property type="entry name" value="NAD(P)-binding Rossmann-like Domain"/>
    <property type="match status" value="1"/>
</dbReference>
<dbReference type="InterPro" id="IPR036291">
    <property type="entry name" value="NAD(P)-bd_dom_sf"/>
</dbReference>